<organism evidence="3 4">
    <name type="scientific">Westerdykella ornata</name>
    <dbReference type="NCBI Taxonomy" id="318751"/>
    <lineage>
        <taxon>Eukaryota</taxon>
        <taxon>Fungi</taxon>
        <taxon>Dikarya</taxon>
        <taxon>Ascomycota</taxon>
        <taxon>Pezizomycotina</taxon>
        <taxon>Dothideomycetes</taxon>
        <taxon>Pleosporomycetidae</taxon>
        <taxon>Pleosporales</taxon>
        <taxon>Sporormiaceae</taxon>
        <taxon>Westerdykella</taxon>
    </lineage>
</organism>
<reference evidence="3" key="1">
    <citation type="journal article" date="2020" name="Stud. Mycol.">
        <title>101 Dothideomycetes genomes: a test case for predicting lifestyles and emergence of pathogens.</title>
        <authorList>
            <person name="Haridas S."/>
            <person name="Albert R."/>
            <person name="Binder M."/>
            <person name="Bloem J."/>
            <person name="Labutti K."/>
            <person name="Salamov A."/>
            <person name="Andreopoulos B."/>
            <person name="Baker S."/>
            <person name="Barry K."/>
            <person name="Bills G."/>
            <person name="Bluhm B."/>
            <person name="Cannon C."/>
            <person name="Castanera R."/>
            <person name="Culley D."/>
            <person name="Daum C."/>
            <person name="Ezra D."/>
            <person name="Gonzalez J."/>
            <person name="Henrissat B."/>
            <person name="Kuo A."/>
            <person name="Liang C."/>
            <person name="Lipzen A."/>
            <person name="Lutzoni F."/>
            <person name="Magnuson J."/>
            <person name="Mondo S."/>
            <person name="Nolan M."/>
            <person name="Ohm R."/>
            <person name="Pangilinan J."/>
            <person name="Park H.-J."/>
            <person name="Ramirez L."/>
            <person name="Alfaro M."/>
            <person name="Sun H."/>
            <person name="Tritt A."/>
            <person name="Yoshinaga Y."/>
            <person name="Zwiers L.-H."/>
            <person name="Turgeon B."/>
            <person name="Goodwin S."/>
            <person name="Spatafora J."/>
            <person name="Crous P."/>
            <person name="Grigoriev I."/>
        </authorList>
    </citation>
    <scope>NUCLEOTIDE SEQUENCE</scope>
    <source>
        <strain evidence="3">CBS 379.55</strain>
    </source>
</reference>
<dbReference type="Gene3D" id="3.40.50.300">
    <property type="entry name" value="P-loop containing nucleotide triphosphate hydrolases"/>
    <property type="match status" value="1"/>
</dbReference>
<feature type="compositionally biased region" description="Polar residues" evidence="1">
    <location>
        <begin position="229"/>
        <end position="241"/>
    </location>
</feature>
<dbReference type="Pfam" id="PF00004">
    <property type="entry name" value="AAA"/>
    <property type="match status" value="1"/>
</dbReference>
<sequence length="834" mass="94447">MGAEVQTESIPPAADNIMSNLNSEEGTANKQSVSGDDGTPNGTMASLGRRASMAATTGGIHNRDGLAGPKRIRYRIYYKDEQGAIVEKSQYRTSKPDITPDPEEEADKDEDEYTIQPEAVFDIITHVTIRDVVATESVSTEAAAAGAAGEGALAEGTEKPRKTFKIRSIDTSQMVIRSKPLIEAIRAVVTYYPGQELGGNTITVEEPYYMLLHHQNDLREYFRKESENSDNASAGPDNTNGEPAKGADTQGYHDFKVLQAYLDAVWKKKIDREILRYKESPPKATFDMLWRLFKPGSRVFAKDDFRDSEEKLAGFIVRSLTLDGLNSPAPRLHIRLWYLDNIGNFIDRTPLSVTINSYEGAKDITTLPVYPVEIKEGDFTINLNSDLEAHLIERGKRCWKILEAVFEKKCLEVKYNGPVIGGKSEHYKGRAVVDPVAYFASEGAMPMPEFITSDNDVEYTENSYWNDEPIGSKKRGRFASYQNISSEYKRKHDLDDGHFFLFARRLGGFVLKTRQFRMLDINYIEELKKSDAHKNLQIPERRLQMIRALTEKVGGVGGKSWSADTIEGKGEGQIFLLHGPSGVGKTYTAECIAEMTGRPLLSLTCADIGTDETQMEKELAKWFRLSEQWQAILLIDEADVYFEKRASGQLQRNSLVSAFLRSMEYYHGILFLTTNRLGHIDDAILSRIHLIIEYEELTDETREKIWQQFFNKLRKEQENFDIDPRLESYVERDEALLTLKWNGREIRNAFQTAVALAEHEARTADPPKKTVLVRQAHLEQVVKMSAAFKSYMENFKGSEAKRAFMDGARMDEAIRQYAKDRKKLLDNARKLAKG</sequence>
<evidence type="ECO:0000313" key="3">
    <source>
        <dbReference type="EMBL" id="KAF2276670.1"/>
    </source>
</evidence>
<feature type="compositionally biased region" description="Acidic residues" evidence="1">
    <location>
        <begin position="100"/>
        <end position="111"/>
    </location>
</feature>
<dbReference type="EMBL" id="ML986492">
    <property type="protein sequence ID" value="KAF2276670.1"/>
    <property type="molecule type" value="Genomic_DNA"/>
</dbReference>
<proteinExistence type="predicted"/>
<dbReference type="PANTHER" id="PTHR46411">
    <property type="entry name" value="FAMILY ATPASE, PUTATIVE-RELATED"/>
    <property type="match status" value="1"/>
</dbReference>
<dbReference type="InterPro" id="IPR003959">
    <property type="entry name" value="ATPase_AAA_core"/>
</dbReference>
<keyword evidence="3" id="KW-0378">Hydrolase</keyword>
<dbReference type="RefSeq" id="XP_033654209.1">
    <property type="nucleotide sequence ID" value="XM_033800874.1"/>
</dbReference>
<dbReference type="SMART" id="SM00382">
    <property type="entry name" value="AAA"/>
    <property type="match status" value="1"/>
</dbReference>
<name>A0A6A6JJ61_WESOR</name>
<feature type="region of interest" description="Disordered" evidence="1">
    <location>
        <begin position="88"/>
        <end position="111"/>
    </location>
</feature>
<dbReference type="Pfam" id="PF23232">
    <property type="entry name" value="AAA_lid_13"/>
    <property type="match status" value="1"/>
</dbReference>
<dbReference type="GeneID" id="54554049"/>
<dbReference type="SUPFAM" id="SSF52540">
    <property type="entry name" value="P-loop containing nucleoside triphosphate hydrolases"/>
    <property type="match status" value="1"/>
</dbReference>
<dbReference type="GO" id="GO:0016887">
    <property type="term" value="F:ATP hydrolysis activity"/>
    <property type="evidence" value="ECO:0007669"/>
    <property type="project" value="InterPro"/>
</dbReference>
<feature type="compositionally biased region" description="Polar residues" evidence="1">
    <location>
        <begin position="17"/>
        <end position="44"/>
    </location>
</feature>
<evidence type="ECO:0000313" key="4">
    <source>
        <dbReference type="Proteomes" id="UP000800097"/>
    </source>
</evidence>
<dbReference type="Proteomes" id="UP000800097">
    <property type="component" value="Unassembled WGS sequence"/>
</dbReference>
<dbReference type="OrthoDB" id="10042665at2759"/>
<feature type="region of interest" description="Disordered" evidence="1">
    <location>
        <begin position="224"/>
        <end position="248"/>
    </location>
</feature>
<dbReference type="InterPro" id="IPR054289">
    <property type="entry name" value="DUF7025"/>
</dbReference>
<keyword evidence="4" id="KW-1185">Reference proteome</keyword>
<dbReference type="AlphaFoldDB" id="A0A6A6JJ61"/>
<dbReference type="GO" id="GO:0005524">
    <property type="term" value="F:ATP binding"/>
    <property type="evidence" value="ECO:0007669"/>
    <property type="project" value="InterPro"/>
</dbReference>
<evidence type="ECO:0000256" key="1">
    <source>
        <dbReference type="SAM" id="MobiDB-lite"/>
    </source>
</evidence>
<dbReference type="InterPro" id="IPR003593">
    <property type="entry name" value="AAA+_ATPase"/>
</dbReference>
<gene>
    <name evidence="3" type="ORF">EI97DRAFT_458021</name>
</gene>
<feature type="domain" description="AAA+ ATPase" evidence="2">
    <location>
        <begin position="571"/>
        <end position="696"/>
    </location>
</feature>
<feature type="region of interest" description="Disordered" evidence="1">
    <location>
        <begin position="1"/>
        <end position="65"/>
    </location>
</feature>
<dbReference type="CDD" id="cd19481">
    <property type="entry name" value="RecA-like_protease"/>
    <property type="match status" value="1"/>
</dbReference>
<dbReference type="InterPro" id="IPR056599">
    <property type="entry name" value="AAA_lid_fung"/>
</dbReference>
<accession>A0A6A6JJ61</accession>
<evidence type="ECO:0000259" key="2">
    <source>
        <dbReference type="SMART" id="SM00382"/>
    </source>
</evidence>
<protein>
    <submittedName>
        <fullName evidence="3">P-loop containing nucleoside triphosphate hydrolase protein</fullName>
    </submittedName>
</protein>
<dbReference type="Pfam" id="PF22942">
    <property type="entry name" value="DUF7025"/>
    <property type="match status" value="1"/>
</dbReference>
<dbReference type="PANTHER" id="PTHR46411:SF4">
    <property type="entry name" value="AAA+ ATPASE DOMAIN-CONTAINING PROTEIN"/>
    <property type="match status" value="1"/>
</dbReference>
<dbReference type="InterPro" id="IPR027417">
    <property type="entry name" value="P-loop_NTPase"/>
</dbReference>